<dbReference type="Proteomes" id="UP000305202">
    <property type="component" value="Unassembled WGS sequence"/>
</dbReference>
<dbReference type="EMBL" id="SZPQ01000016">
    <property type="protein sequence ID" value="TKI05972.1"/>
    <property type="molecule type" value="Genomic_DNA"/>
</dbReference>
<sequence>MITNTSPLSFSSVYAVDADIHNRADPKQFPVVQPWLTASHSPTAQHIEQALDSYYASYFDLDYTNPALLEQENHIAPYLYLLYHPNAAQCLDAFGDKHLLARLLNLSLAEMIKDSPHLLSDTIESCLGIIQHCLSDYRETFGNELSPGQFLSTYYLDTMLKKMAALQPGFIYCSPLPYMQASFSYNPTGFLTEGIDHLTKAACDALSGQPVGHRVLLPIVINRLNGSSGDDLANGHIIGCVIEKNHNGYLCEIFDSAADDIDEEVKDFLCGLLLKADEENPGNVDIQWRFVGGRKQSHNDCGFHTYHFFKFALEKNNTLDQTRNYLDFIDHVHQIRDDAIITDWQASQLYRILFFLDFIQIDNIQ</sequence>
<reference evidence="1 2" key="1">
    <citation type="submission" date="2019-04" db="EMBL/GenBank/DDBJ databases">
        <authorList>
            <person name="Li M."/>
            <person name="Gao C."/>
        </authorList>
    </citation>
    <scope>NUCLEOTIDE SEQUENCE [LARGE SCALE GENOMIC DNA]</scope>
    <source>
        <strain evidence="1 2">BGMRC 2031</strain>
    </source>
</reference>
<accession>A0ABY2SKB0</accession>
<evidence type="ECO:0000313" key="2">
    <source>
        <dbReference type="Proteomes" id="UP000305202"/>
    </source>
</evidence>
<evidence type="ECO:0008006" key="3">
    <source>
        <dbReference type="Google" id="ProtNLM"/>
    </source>
</evidence>
<gene>
    <name evidence="1" type="ORF">FCN80_12215</name>
</gene>
<evidence type="ECO:0000313" key="1">
    <source>
        <dbReference type="EMBL" id="TKI05972.1"/>
    </source>
</evidence>
<comment type="caution">
    <text evidence="1">The sequence shown here is derived from an EMBL/GenBank/DDBJ whole genome shotgun (WGS) entry which is preliminary data.</text>
</comment>
<dbReference type="RefSeq" id="WP_136990433.1">
    <property type="nucleotide sequence ID" value="NZ_SZPQ01000016.1"/>
</dbReference>
<name>A0ABY2SKB0_9HYPH</name>
<protein>
    <recommendedName>
        <fullName evidence="3">Ubiquitin-like protease family profile domain-containing protein</fullName>
    </recommendedName>
</protein>
<organism evidence="1 2">
    <name type="scientific">Martelella alba</name>
    <dbReference type="NCBI Taxonomy" id="2590451"/>
    <lineage>
        <taxon>Bacteria</taxon>
        <taxon>Pseudomonadati</taxon>
        <taxon>Pseudomonadota</taxon>
        <taxon>Alphaproteobacteria</taxon>
        <taxon>Hyphomicrobiales</taxon>
        <taxon>Aurantimonadaceae</taxon>
        <taxon>Martelella</taxon>
    </lineage>
</organism>
<proteinExistence type="predicted"/>
<keyword evidence="2" id="KW-1185">Reference proteome</keyword>